<reference evidence="3 4" key="1">
    <citation type="submission" date="2018-11" db="EMBL/GenBank/DDBJ databases">
        <title>Genomic profiling of Staphylococcus species from a Poultry farm system in KwaZulu-Natal, South Africa.</title>
        <authorList>
            <person name="Amoako D.G."/>
            <person name="Somboro A.M."/>
            <person name="Abia A.L.K."/>
            <person name="Bester L.A."/>
            <person name="Essack S.Y."/>
        </authorList>
    </citation>
    <scope>NUCLEOTIDE SEQUENCE [LARGE SCALE GENOMIC DNA]</scope>
    <source>
        <strain evidence="3 4">SA12</strain>
    </source>
</reference>
<gene>
    <name evidence="3" type="ORF">EIH03_16205</name>
</gene>
<dbReference type="AlphaFoldDB" id="A0AB37XNJ1"/>
<dbReference type="RefSeq" id="WP_130136634.1">
    <property type="nucleotide sequence ID" value="NZ_RQTF01000533.1"/>
</dbReference>
<comment type="caution">
    <text evidence="3">The sequence shown here is derived from an EMBL/GenBank/DDBJ whole genome shotgun (WGS) entry which is preliminary data.</text>
</comment>
<evidence type="ECO:0000259" key="2">
    <source>
        <dbReference type="Pfam" id="PF26350"/>
    </source>
</evidence>
<name>A0AB37XNJ1_STAAU</name>
<feature type="domain" description="DUF3427" evidence="1">
    <location>
        <begin position="75"/>
        <end position="223"/>
    </location>
</feature>
<feature type="non-terminal residue" evidence="3">
    <location>
        <position position="1"/>
    </location>
</feature>
<organism evidence="3 4">
    <name type="scientific">Staphylococcus aureus</name>
    <dbReference type="NCBI Taxonomy" id="1280"/>
    <lineage>
        <taxon>Bacteria</taxon>
        <taxon>Bacillati</taxon>
        <taxon>Bacillota</taxon>
        <taxon>Bacilli</taxon>
        <taxon>Bacillales</taxon>
        <taxon>Staphylococcaceae</taxon>
        <taxon>Staphylococcus</taxon>
    </lineage>
</organism>
<evidence type="ECO:0000313" key="3">
    <source>
        <dbReference type="EMBL" id="RZI01555.1"/>
    </source>
</evidence>
<dbReference type="Pfam" id="PF26350">
    <property type="entry name" value="DUF8090"/>
    <property type="match status" value="1"/>
</dbReference>
<dbReference type="Proteomes" id="UP000294017">
    <property type="component" value="Unassembled WGS sequence"/>
</dbReference>
<protein>
    <submittedName>
        <fullName evidence="3">DUF3427 domain-containing protein</fullName>
    </submittedName>
</protein>
<sequence length="224" mass="26327">DDIDTSLRILDFSFYNAGIEKIYGSPIIERNERMIRLSDAFTNALSNQTFNMFLEDLIELSKYNNEKYQKGKNGLILYNKYSREDFSKIFNWNKNGSSVIMGYMIKSQEMPIFITYDKHEDISDSTKYEDEFLSQDELKWFTKSNRTLESKEVQKILSHRAKGIKMYIFVQKKDDDGIYFYYLGTAGYIEGSEKQDKMPNGSNVVTMDLALDKAVRDDIYRYLT</sequence>
<proteinExistence type="predicted"/>
<accession>A0AB37XNJ1</accession>
<dbReference type="Pfam" id="PF11907">
    <property type="entry name" value="DUF3427"/>
    <property type="match status" value="1"/>
</dbReference>
<evidence type="ECO:0000313" key="4">
    <source>
        <dbReference type="Proteomes" id="UP000294017"/>
    </source>
</evidence>
<feature type="domain" description="DUF8090" evidence="2">
    <location>
        <begin position="2"/>
        <end position="70"/>
    </location>
</feature>
<dbReference type="InterPro" id="IPR021835">
    <property type="entry name" value="DUF3427"/>
</dbReference>
<dbReference type="InterPro" id="IPR058403">
    <property type="entry name" value="DUF8090"/>
</dbReference>
<feature type="non-terminal residue" evidence="3">
    <location>
        <position position="224"/>
    </location>
</feature>
<dbReference type="EMBL" id="RQTF01000533">
    <property type="protein sequence ID" value="RZI01555.1"/>
    <property type="molecule type" value="Genomic_DNA"/>
</dbReference>
<evidence type="ECO:0000259" key="1">
    <source>
        <dbReference type="Pfam" id="PF11907"/>
    </source>
</evidence>